<evidence type="ECO:0000313" key="3">
    <source>
        <dbReference type="Proteomes" id="UP001140560"/>
    </source>
</evidence>
<keyword evidence="3" id="KW-1185">Reference proteome</keyword>
<reference evidence="2" key="1">
    <citation type="submission" date="2022-10" db="EMBL/GenBank/DDBJ databases">
        <title>Tapping the CABI collections for fungal endophytes: first genome assemblies for Collariella, Neodidymelliopsis, Ascochyta clinopodiicola, Didymella pomorum, Didymosphaeria variabile, Neocosmospora piperis and Neocucurbitaria cava.</title>
        <authorList>
            <person name="Hill R."/>
        </authorList>
    </citation>
    <scope>NUCLEOTIDE SEQUENCE</scope>
    <source>
        <strain evidence="2">IMI 356814</strain>
    </source>
</reference>
<evidence type="ECO:0000313" key="2">
    <source>
        <dbReference type="EMBL" id="KAJ4370607.1"/>
    </source>
</evidence>
<comment type="caution">
    <text evidence="2">The sequence shown here is derived from an EMBL/GenBank/DDBJ whole genome shotgun (WGS) entry which is preliminary data.</text>
</comment>
<name>A0A9W8Y969_9PLEO</name>
<gene>
    <name evidence="2" type="ORF">N0V83_005128</name>
</gene>
<sequence>MVLRRTALDLLRDNPDDLGLSQHETLPGKREQMESEKNTAENDGKDAMSSPQDEVHATNGGKEESGRCV</sequence>
<accession>A0A9W8Y969</accession>
<protein>
    <submittedName>
        <fullName evidence="2">Uncharacterized protein</fullName>
    </submittedName>
</protein>
<dbReference type="EMBL" id="JAPEUY010000008">
    <property type="protein sequence ID" value="KAJ4370607.1"/>
    <property type="molecule type" value="Genomic_DNA"/>
</dbReference>
<proteinExistence type="predicted"/>
<dbReference type="AlphaFoldDB" id="A0A9W8Y969"/>
<organism evidence="2 3">
    <name type="scientific">Neocucurbitaria cava</name>
    <dbReference type="NCBI Taxonomy" id="798079"/>
    <lineage>
        <taxon>Eukaryota</taxon>
        <taxon>Fungi</taxon>
        <taxon>Dikarya</taxon>
        <taxon>Ascomycota</taxon>
        <taxon>Pezizomycotina</taxon>
        <taxon>Dothideomycetes</taxon>
        <taxon>Pleosporomycetidae</taxon>
        <taxon>Pleosporales</taxon>
        <taxon>Pleosporineae</taxon>
        <taxon>Cucurbitariaceae</taxon>
        <taxon>Neocucurbitaria</taxon>
    </lineage>
</organism>
<feature type="region of interest" description="Disordered" evidence="1">
    <location>
        <begin position="11"/>
        <end position="69"/>
    </location>
</feature>
<evidence type="ECO:0000256" key="1">
    <source>
        <dbReference type="SAM" id="MobiDB-lite"/>
    </source>
</evidence>
<feature type="compositionally biased region" description="Basic and acidic residues" evidence="1">
    <location>
        <begin position="53"/>
        <end position="69"/>
    </location>
</feature>
<feature type="compositionally biased region" description="Basic and acidic residues" evidence="1">
    <location>
        <begin position="26"/>
        <end position="46"/>
    </location>
</feature>
<dbReference type="Proteomes" id="UP001140560">
    <property type="component" value="Unassembled WGS sequence"/>
</dbReference>